<evidence type="ECO:0000313" key="2">
    <source>
        <dbReference type="EMBL" id="VAW49496.1"/>
    </source>
</evidence>
<organism evidence="2">
    <name type="scientific">hydrothermal vent metagenome</name>
    <dbReference type="NCBI Taxonomy" id="652676"/>
    <lineage>
        <taxon>unclassified sequences</taxon>
        <taxon>metagenomes</taxon>
        <taxon>ecological metagenomes</taxon>
    </lineage>
</organism>
<gene>
    <name evidence="2" type="ORF">MNBD_GAMMA03-1912</name>
</gene>
<keyword evidence="1" id="KW-1133">Transmembrane helix</keyword>
<accession>A0A3B0WYR8</accession>
<dbReference type="AlphaFoldDB" id="A0A3B0WYR8"/>
<dbReference type="Gene3D" id="3.40.50.360">
    <property type="match status" value="1"/>
</dbReference>
<reference evidence="2" key="1">
    <citation type="submission" date="2018-06" db="EMBL/GenBank/DDBJ databases">
        <authorList>
            <person name="Zhirakovskaya E."/>
        </authorList>
    </citation>
    <scope>NUCLEOTIDE SEQUENCE</scope>
</reference>
<name>A0A3B0WYR8_9ZZZZ</name>
<dbReference type="InterPro" id="IPR029039">
    <property type="entry name" value="Flavoprotein-like_sf"/>
</dbReference>
<sequence>MKVLVLHYSQTGQLSRVIQTITEPLVNHPGIDVTFRTIESIKKYPFPWPFIEFFCNFPEAVYMDAPENKPLDINDGSQFDLIILGYQVWFLSPSLPTTALLRSDQAEAIFSGKPVITVIACRDMWLTAQEKIKNELKRLNANLIDNVVLVDEGGSGFSFLSTPLWMFTGRKGPWWCAPKAGVSESDIIESKRFGKRIVEQLTTNPDALKHPMLTGLGAVTIKEKTIASETLAHRSFLLWGKLLRAVGSPTSLARKIFVRIYIVFLIILILTLVPISALIKKLLTPFTKRRIKAQKEYYSFPSGESRKDIEKTHD</sequence>
<keyword evidence="1" id="KW-0472">Membrane</keyword>
<feature type="transmembrane region" description="Helical" evidence="1">
    <location>
        <begin position="256"/>
        <end position="279"/>
    </location>
</feature>
<evidence type="ECO:0000256" key="1">
    <source>
        <dbReference type="SAM" id="Phobius"/>
    </source>
</evidence>
<proteinExistence type="predicted"/>
<protein>
    <submittedName>
        <fullName evidence="2">Dialkylrecorsinol condensing enzyme</fullName>
    </submittedName>
</protein>
<keyword evidence="1" id="KW-0812">Transmembrane</keyword>
<dbReference type="EMBL" id="UOFC01000287">
    <property type="protein sequence ID" value="VAW49496.1"/>
    <property type="molecule type" value="Genomic_DNA"/>
</dbReference>
<dbReference type="SUPFAM" id="SSF52218">
    <property type="entry name" value="Flavoproteins"/>
    <property type="match status" value="1"/>
</dbReference>